<keyword evidence="3 6" id="KW-1133">Transmembrane helix</keyword>
<dbReference type="InterPro" id="IPR017981">
    <property type="entry name" value="GPCR_2-like_7TM"/>
</dbReference>
<name>A0A3M7DW89_HORWE</name>
<sequence length="642" mass="71404">MAYNESLKGDCLAPFYDAALFGHDDRFTTGRFCAPVPLPGTPTCCLPCPAAEWTYSDSFTTYANVAQWLNVIGLILLVFMLVSYVVLPTTQTRSHYLSVCLILSVLFICIGFTIPLASQPEQCYDEITPNDMYSSDTCAWNGAFIVAGGLSATMWIFIRALSMNLQICWDIVPGKKFFYAAQAFGWGIPAVLFAASLTVTGLSYHFGNACLLNHKNSMADFWGPLLGIAGAAGLLQLATFGYCIHVYLKNLWSDQSQDSSAASASGLPSYNSSVRNQTARAVWRRLKKVLWLQWRGICIVSIILVDVIFFSIVFVYLDSIQMSVKNDWQKVEPWLLCLAAHPTDKNQCLHLVSPWLVSEATVVAVLILLSLAGIQVFLFLTRPSIFPAWKEYFMGKLHPHRQEFVSLDARQTDLKRSNSTNGLLRYDHVRGHQSTTFEMQQPGMKTVELETFDADSKSPTVLSSPEDAYQTPLQHPYSSPALTVDSRGNSPSLDAIGKSRMMASTYGSQMTPDPSSGLASPSATYNGVNMQQQPQDYFSQYQRRTYSRQDSSDSLAGERQPTGPHYRSLSHERRYQPPTASFSTPKTPSRQSSVRSAMFGETRDVYGRGGLGLNPPSEAGESQEDLTHTQARRNFDRRQVME</sequence>
<evidence type="ECO:0000256" key="1">
    <source>
        <dbReference type="ARBA" id="ARBA00004141"/>
    </source>
</evidence>
<proteinExistence type="predicted"/>
<comment type="caution">
    <text evidence="8">The sequence shown here is derived from an EMBL/GenBank/DDBJ whole genome shotgun (WGS) entry which is preliminary data.</text>
</comment>
<feature type="compositionally biased region" description="Polar residues" evidence="5">
    <location>
        <begin position="471"/>
        <end position="492"/>
    </location>
</feature>
<feature type="compositionally biased region" description="Polar residues" evidence="5">
    <location>
        <begin position="505"/>
        <end position="528"/>
    </location>
</feature>
<dbReference type="InterPro" id="IPR053247">
    <property type="entry name" value="GPCR_GPR1/git3-like"/>
</dbReference>
<dbReference type="GO" id="GO:0007166">
    <property type="term" value="P:cell surface receptor signaling pathway"/>
    <property type="evidence" value="ECO:0007669"/>
    <property type="project" value="InterPro"/>
</dbReference>
<evidence type="ECO:0000256" key="5">
    <source>
        <dbReference type="SAM" id="MobiDB-lite"/>
    </source>
</evidence>
<feature type="region of interest" description="Disordered" evidence="5">
    <location>
        <begin position="543"/>
        <end position="642"/>
    </location>
</feature>
<feature type="transmembrane region" description="Helical" evidence="6">
    <location>
        <begin position="99"/>
        <end position="119"/>
    </location>
</feature>
<feature type="compositionally biased region" description="Polar residues" evidence="5">
    <location>
        <begin position="578"/>
        <end position="595"/>
    </location>
</feature>
<dbReference type="GO" id="GO:0004930">
    <property type="term" value="F:G protein-coupled receptor activity"/>
    <property type="evidence" value="ECO:0007669"/>
    <property type="project" value="InterPro"/>
</dbReference>
<dbReference type="EMBL" id="QWIO01001661">
    <property type="protein sequence ID" value="RMY68166.1"/>
    <property type="molecule type" value="Genomic_DNA"/>
</dbReference>
<feature type="domain" description="G-protein coupled receptors family 2 profile 2" evidence="7">
    <location>
        <begin position="59"/>
        <end position="222"/>
    </location>
</feature>
<feature type="transmembrane region" description="Helical" evidence="6">
    <location>
        <begin position="183"/>
        <end position="206"/>
    </location>
</feature>
<dbReference type="PROSITE" id="PS50261">
    <property type="entry name" value="G_PROTEIN_RECEP_F2_4"/>
    <property type="match status" value="1"/>
</dbReference>
<evidence type="ECO:0000256" key="3">
    <source>
        <dbReference type="ARBA" id="ARBA00022989"/>
    </source>
</evidence>
<dbReference type="Proteomes" id="UP000269539">
    <property type="component" value="Unassembled WGS sequence"/>
</dbReference>
<evidence type="ECO:0000256" key="2">
    <source>
        <dbReference type="ARBA" id="ARBA00022692"/>
    </source>
</evidence>
<evidence type="ECO:0000259" key="7">
    <source>
        <dbReference type="PROSITE" id="PS50261"/>
    </source>
</evidence>
<dbReference type="InterPro" id="IPR000832">
    <property type="entry name" value="GPCR_2_secretin-like"/>
</dbReference>
<reference evidence="8 9" key="1">
    <citation type="journal article" date="2018" name="BMC Genomics">
        <title>Genomic evidence for intraspecific hybridization in a clonal and extremely halotolerant yeast.</title>
        <authorList>
            <person name="Gostincar C."/>
            <person name="Stajich J.E."/>
            <person name="Zupancic J."/>
            <person name="Zalar P."/>
            <person name="Gunde-Cimerman N."/>
        </authorList>
    </citation>
    <scope>NUCLEOTIDE SEQUENCE [LARGE SCALE GENOMIC DNA]</scope>
    <source>
        <strain evidence="8 9">EXF-10513</strain>
    </source>
</reference>
<evidence type="ECO:0000256" key="4">
    <source>
        <dbReference type="ARBA" id="ARBA00023136"/>
    </source>
</evidence>
<keyword evidence="4 6" id="KW-0472">Membrane</keyword>
<feature type="transmembrane region" description="Helical" evidence="6">
    <location>
        <begin position="226"/>
        <end position="248"/>
    </location>
</feature>
<feature type="region of interest" description="Disordered" evidence="5">
    <location>
        <begin position="455"/>
        <end position="528"/>
    </location>
</feature>
<feature type="transmembrane region" description="Helical" evidence="6">
    <location>
        <begin position="65"/>
        <end position="87"/>
    </location>
</feature>
<feature type="transmembrane region" description="Helical" evidence="6">
    <location>
        <begin position="139"/>
        <end position="162"/>
    </location>
</feature>
<evidence type="ECO:0000256" key="6">
    <source>
        <dbReference type="SAM" id="Phobius"/>
    </source>
</evidence>
<feature type="transmembrane region" description="Helical" evidence="6">
    <location>
        <begin position="294"/>
        <end position="317"/>
    </location>
</feature>
<dbReference type="PANTHER" id="PTHR42058">
    <property type="entry name" value="G_PROTEIN_RECEP_F2_4 DOMAIN-CONTAINING PROTEIN"/>
    <property type="match status" value="1"/>
</dbReference>
<dbReference type="PANTHER" id="PTHR42058:SF1">
    <property type="entry name" value="G-PROTEIN COUPLED RECEPTORS FAMILY 2 PROFILE 2 DOMAIN-CONTAINING PROTEIN"/>
    <property type="match status" value="1"/>
</dbReference>
<protein>
    <recommendedName>
        <fullName evidence="7">G-protein coupled receptors family 2 profile 2 domain-containing protein</fullName>
    </recommendedName>
</protein>
<accession>A0A3M7DW89</accession>
<evidence type="ECO:0000313" key="9">
    <source>
        <dbReference type="Proteomes" id="UP000269539"/>
    </source>
</evidence>
<keyword evidence="2 6" id="KW-0812">Transmembrane</keyword>
<organism evidence="8 9">
    <name type="scientific">Hortaea werneckii</name>
    <name type="common">Black yeast</name>
    <name type="synonym">Cladosporium werneckii</name>
    <dbReference type="NCBI Taxonomy" id="91943"/>
    <lineage>
        <taxon>Eukaryota</taxon>
        <taxon>Fungi</taxon>
        <taxon>Dikarya</taxon>
        <taxon>Ascomycota</taxon>
        <taxon>Pezizomycotina</taxon>
        <taxon>Dothideomycetes</taxon>
        <taxon>Dothideomycetidae</taxon>
        <taxon>Mycosphaerellales</taxon>
        <taxon>Teratosphaeriaceae</taxon>
        <taxon>Hortaea</taxon>
    </lineage>
</organism>
<dbReference type="Gene3D" id="1.20.1070.10">
    <property type="entry name" value="Rhodopsin 7-helix transmembrane proteins"/>
    <property type="match status" value="1"/>
</dbReference>
<dbReference type="AlphaFoldDB" id="A0A3M7DW89"/>
<gene>
    <name evidence="8" type="ORF">D0864_11410</name>
</gene>
<comment type="subcellular location">
    <subcellularLocation>
        <location evidence="1">Membrane</location>
        <topology evidence="1">Multi-pass membrane protein</topology>
    </subcellularLocation>
</comment>
<dbReference type="GO" id="GO:0016020">
    <property type="term" value="C:membrane"/>
    <property type="evidence" value="ECO:0007669"/>
    <property type="project" value="UniProtKB-SubCell"/>
</dbReference>
<feature type="compositionally biased region" description="Basic and acidic residues" evidence="5">
    <location>
        <begin position="633"/>
        <end position="642"/>
    </location>
</feature>
<feature type="transmembrane region" description="Helical" evidence="6">
    <location>
        <begin position="360"/>
        <end position="380"/>
    </location>
</feature>
<dbReference type="VEuPathDB" id="FungiDB:BTJ68_07479"/>
<evidence type="ECO:0000313" key="8">
    <source>
        <dbReference type="EMBL" id="RMY68166.1"/>
    </source>
</evidence>
<dbReference type="Pfam" id="PF00002">
    <property type="entry name" value="7tm_2"/>
    <property type="match status" value="1"/>
</dbReference>